<protein>
    <submittedName>
        <fullName evidence="8">Amino acid adenylation domain-containing protein</fullName>
    </submittedName>
</protein>
<dbReference type="Gene3D" id="3.40.50.12780">
    <property type="entry name" value="N-terminal domain of ligase-like"/>
    <property type="match status" value="1"/>
</dbReference>
<feature type="domain" description="Carrier" evidence="7">
    <location>
        <begin position="956"/>
        <end position="1031"/>
    </location>
</feature>
<dbReference type="InterPro" id="IPR036736">
    <property type="entry name" value="ACP-like_sf"/>
</dbReference>
<dbReference type="GO" id="GO:0016874">
    <property type="term" value="F:ligase activity"/>
    <property type="evidence" value="ECO:0007669"/>
    <property type="project" value="UniProtKB-KW"/>
</dbReference>
<organism evidence="8">
    <name type="scientific">Streptomyces tabacisoli</name>
    <dbReference type="NCBI Taxonomy" id="3156398"/>
    <lineage>
        <taxon>Bacteria</taxon>
        <taxon>Bacillati</taxon>
        <taxon>Actinomycetota</taxon>
        <taxon>Actinomycetes</taxon>
        <taxon>Kitasatosporales</taxon>
        <taxon>Streptomycetaceae</taxon>
        <taxon>Streptomyces</taxon>
    </lineage>
</organism>
<dbReference type="GO" id="GO:0031177">
    <property type="term" value="F:phosphopantetheine binding"/>
    <property type="evidence" value="ECO:0007669"/>
    <property type="project" value="TreeGrafter"/>
</dbReference>
<evidence type="ECO:0000256" key="2">
    <source>
        <dbReference type="ARBA" id="ARBA00004924"/>
    </source>
</evidence>
<dbReference type="InterPro" id="IPR009081">
    <property type="entry name" value="PP-bd_ACP"/>
</dbReference>
<dbReference type="InterPro" id="IPR042099">
    <property type="entry name" value="ANL_N_sf"/>
</dbReference>
<dbReference type="Gene3D" id="3.30.559.30">
    <property type="entry name" value="Nonribosomal peptide synthetase, condensation domain"/>
    <property type="match status" value="1"/>
</dbReference>
<dbReference type="GO" id="GO:0000036">
    <property type="term" value="F:acyl carrier activity"/>
    <property type="evidence" value="ECO:0007669"/>
    <property type="project" value="TreeGrafter"/>
</dbReference>
<gene>
    <name evidence="8" type="ORF">ABII15_21700</name>
</gene>
<evidence type="ECO:0000256" key="4">
    <source>
        <dbReference type="ARBA" id="ARBA00022553"/>
    </source>
</evidence>
<dbReference type="InterPro" id="IPR025110">
    <property type="entry name" value="AMP-bd_C"/>
</dbReference>
<dbReference type="Gene3D" id="3.30.559.10">
    <property type="entry name" value="Chloramphenicol acetyltransferase-like domain"/>
    <property type="match status" value="1"/>
</dbReference>
<dbReference type="PANTHER" id="PTHR45527:SF10">
    <property type="entry name" value="PYOCHELIN SYNTHASE PCHF"/>
    <property type="match status" value="1"/>
</dbReference>
<dbReference type="PANTHER" id="PTHR45527">
    <property type="entry name" value="NONRIBOSOMAL PEPTIDE SYNTHETASE"/>
    <property type="match status" value="1"/>
</dbReference>
<dbReference type="Pfam" id="PF00501">
    <property type="entry name" value="AMP-binding"/>
    <property type="match status" value="1"/>
</dbReference>
<evidence type="ECO:0000256" key="5">
    <source>
        <dbReference type="ARBA" id="ARBA00022598"/>
    </source>
</evidence>
<comment type="cofactor">
    <cofactor evidence="1">
        <name>pantetheine 4'-phosphate</name>
        <dbReference type="ChEBI" id="CHEBI:47942"/>
    </cofactor>
</comment>
<dbReference type="Gene3D" id="1.10.1200.10">
    <property type="entry name" value="ACP-like"/>
    <property type="match status" value="1"/>
</dbReference>
<dbReference type="AlphaFoldDB" id="A0AAU8IVC7"/>
<name>A0AAU8IVC7_9ACTN</name>
<accession>A0AAU8IVC7</accession>
<dbReference type="InterPro" id="IPR010071">
    <property type="entry name" value="AA_adenyl_dom"/>
</dbReference>
<dbReference type="EMBL" id="CP159534">
    <property type="protein sequence ID" value="XCJ72412.1"/>
    <property type="molecule type" value="Genomic_DNA"/>
</dbReference>
<keyword evidence="3" id="KW-0596">Phosphopantetheine</keyword>
<dbReference type="Gene3D" id="3.30.300.30">
    <property type="match status" value="1"/>
</dbReference>
<dbReference type="InterPro" id="IPR023213">
    <property type="entry name" value="CAT-like_dom_sf"/>
</dbReference>
<feature type="region of interest" description="Disordered" evidence="6">
    <location>
        <begin position="177"/>
        <end position="197"/>
    </location>
</feature>
<dbReference type="Pfam" id="PF00550">
    <property type="entry name" value="PP-binding"/>
    <property type="match status" value="1"/>
</dbReference>
<dbReference type="InterPro" id="IPR006162">
    <property type="entry name" value="Ppantetheine_attach_site"/>
</dbReference>
<dbReference type="InterPro" id="IPR045851">
    <property type="entry name" value="AMP-bd_C_sf"/>
</dbReference>
<dbReference type="NCBIfam" id="TIGR01733">
    <property type="entry name" value="AA-adenyl-dom"/>
    <property type="match status" value="1"/>
</dbReference>
<proteinExistence type="predicted"/>
<keyword evidence="5" id="KW-0436">Ligase</keyword>
<evidence type="ECO:0000256" key="1">
    <source>
        <dbReference type="ARBA" id="ARBA00001957"/>
    </source>
</evidence>
<reference evidence="8" key="1">
    <citation type="submission" date="2024-06" db="EMBL/GenBank/DDBJ databases">
        <title>Streptomyces sp. strain HUAS MG91 genome sequences.</title>
        <authorList>
            <person name="Mo P."/>
        </authorList>
    </citation>
    <scope>NUCLEOTIDE SEQUENCE</scope>
    <source>
        <strain evidence="8">HUAS MG91</strain>
    </source>
</reference>
<dbReference type="PROSITE" id="PS50075">
    <property type="entry name" value="CARRIER"/>
    <property type="match status" value="1"/>
</dbReference>
<dbReference type="GO" id="GO:0005737">
    <property type="term" value="C:cytoplasm"/>
    <property type="evidence" value="ECO:0007669"/>
    <property type="project" value="TreeGrafter"/>
</dbReference>
<evidence type="ECO:0000259" key="7">
    <source>
        <dbReference type="PROSITE" id="PS50075"/>
    </source>
</evidence>
<dbReference type="CDD" id="cd12114">
    <property type="entry name" value="A_NRPS_TlmIV_like"/>
    <property type="match status" value="1"/>
</dbReference>
<dbReference type="InterPro" id="IPR000873">
    <property type="entry name" value="AMP-dep_synth/lig_dom"/>
</dbReference>
<dbReference type="GO" id="GO:0044550">
    <property type="term" value="P:secondary metabolite biosynthetic process"/>
    <property type="evidence" value="ECO:0007669"/>
    <property type="project" value="TreeGrafter"/>
</dbReference>
<dbReference type="RefSeq" id="WP_353943977.1">
    <property type="nucleotide sequence ID" value="NZ_CP159534.1"/>
</dbReference>
<dbReference type="SUPFAM" id="SSF47336">
    <property type="entry name" value="ACP-like"/>
    <property type="match status" value="1"/>
</dbReference>
<comment type="pathway">
    <text evidence="2">Siderophore biosynthesis.</text>
</comment>
<dbReference type="GO" id="GO:0043041">
    <property type="term" value="P:amino acid activation for nonribosomal peptide biosynthetic process"/>
    <property type="evidence" value="ECO:0007669"/>
    <property type="project" value="TreeGrafter"/>
</dbReference>
<dbReference type="PROSITE" id="PS00012">
    <property type="entry name" value="PHOSPHOPANTETHEINE"/>
    <property type="match status" value="1"/>
</dbReference>
<keyword evidence="4" id="KW-0597">Phosphoprotein</keyword>
<evidence type="ECO:0000256" key="3">
    <source>
        <dbReference type="ARBA" id="ARBA00022450"/>
    </source>
</evidence>
<sequence length="1039" mass="113067">MNSEAQHSGSAERFALTPVQQAYRLGQEEGPLGGVACHMYFEFDGTRLDTERLAAAVEQVQQHHALLRARFDDLDQARVGARAPAGLRPENRPLEQVREEMAASHPVMDGGGGLDVRVSELPDGGSRLHVGLALIAADPPSIHTVLRDLAAAYRRETLTDPAEFDFSAFAASRAAASGAHEAPEQLPNPPKLPSSASADHVVGARFVRHPVPLDAQVMERLDRRAAREDVAVTDLLFAAFAHTVDRWSEVDDFVLNVPDFTRPAGAEGVVGDFSTLRAVQVPLSRADSLREVVSRAAAALRSEAPTVHDLVSWARERGQDLRTLGVVYTRVGAPWAPASCTETFGPMSWMISQTPQVHLDCLVAPAYEGGPPEMAWDVVEEMLPAPVVEAMAGYCAATLTALADGDWDLPADLPLPDDQRRARADVNATEAETSDLLLHEAVLRHAAHEGDRPALFSDRVRWNRTQLADAALRTASLLVDRGLSAGDPVGVCLSDGVDQVQAVLGVLAAGGCYVPISPEQPTERRKNVLKRAGARFVLCDRELAEESEGERYAQDVAQSSPAPDVPADAPLFYLPLALADRAAPLSEPVRVSPRCPAYIIFTSGSTGQPKGVEVSHRSAMNSILDLNRRWDVGAADRCLPISALDFDLSVYEIFGPLVAGGSVVIAAPEQRRDPAQWIRLMNEHRVTVWDSVPVLLDVLLTQAEESSGPESLRLVMTGGDWVPVDLPGRLHALLPQARFVACGGATEGSIYSNFYEVEAVDEDRASIPYGYPLANQRYRVVDSAGRDCPDLVPGELWIGGAGVATGYRNDEERTRERFVTVHGHRWYRTGDLGRYLPGAVMEFLGRIDHQVKVNGYRIELGEIESVLGRHDAVARAVALVAGETSARRIVTYLQPESGKIDTDAVRRHATQWLPEYAVPEEYLLLPDFPLNQNGKIDRRKLASWTTPDVAAVTEEPVREGTESAIAAIWSDLLGQEVRARNVDFDRMGGNSLLSMRLTQRLSKIADTSFTLRQVQKATTIADLAHLVRTTGAQAKEHTS</sequence>
<evidence type="ECO:0000313" key="8">
    <source>
        <dbReference type="EMBL" id="XCJ72412.1"/>
    </source>
</evidence>
<dbReference type="KEGG" id="stac:ABII15_21700"/>
<dbReference type="PROSITE" id="PS00455">
    <property type="entry name" value="AMP_BINDING"/>
    <property type="match status" value="1"/>
</dbReference>
<dbReference type="Pfam" id="PF13193">
    <property type="entry name" value="AMP-binding_C"/>
    <property type="match status" value="1"/>
</dbReference>
<dbReference type="SUPFAM" id="SSF56801">
    <property type="entry name" value="Acetyl-CoA synthetase-like"/>
    <property type="match status" value="1"/>
</dbReference>
<dbReference type="SUPFAM" id="SSF52777">
    <property type="entry name" value="CoA-dependent acyltransferases"/>
    <property type="match status" value="2"/>
</dbReference>
<evidence type="ECO:0000256" key="6">
    <source>
        <dbReference type="SAM" id="MobiDB-lite"/>
    </source>
</evidence>
<dbReference type="InterPro" id="IPR020845">
    <property type="entry name" value="AMP-binding_CS"/>
</dbReference>